<sequence>MWIDVLNDWLDTEIGQRVSDVVDSLIPGLMPRVRRKKVPVRVPAYPQYPQQRERGE</sequence>
<protein>
    <submittedName>
        <fullName evidence="1">Uncharacterized protein</fullName>
    </submittedName>
</protein>
<accession>A0A9D2MZ07</accession>
<evidence type="ECO:0000313" key="1">
    <source>
        <dbReference type="EMBL" id="HJC05928.1"/>
    </source>
</evidence>
<reference evidence="1" key="2">
    <citation type="submission" date="2021-04" db="EMBL/GenBank/DDBJ databases">
        <authorList>
            <person name="Gilroy R."/>
        </authorList>
    </citation>
    <scope>NUCLEOTIDE SEQUENCE</scope>
    <source>
        <strain evidence="1">CHK180-15479</strain>
    </source>
</reference>
<dbReference type="AlphaFoldDB" id="A0A9D2MZ07"/>
<dbReference type="EMBL" id="DWWT01000029">
    <property type="protein sequence ID" value="HJC05928.1"/>
    <property type="molecule type" value="Genomic_DNA"/>
</dbReference>
<gene>
    <name evidence="1" type="ORF">H9704_07225</name>
</gene>
<comment type="caution">
    <text evidence="1">The sequence shown here is derived from an EMBL/GenBank/DDBJ whole genome shotgun (WGS) entry which is preliminary data.</text>
</comment>
<dbReference type="Proteomes" id="UP000823910">
    <property type="component" value="Unassembled WGS sequence"/>
</dbReference>
<reference evidence="1" key="1">
    <citation type="journal article" date="2021" name="PeerJ">
        <title>Extensive microbial diversity within the chicken gut microbiome revealed by metagenomics and culture.</title>
        <authorList>
            <person name="Gilroy R."/>
            <person name="Ravi A."/>
            <person name="Getino M."/>
            <person name="Pursley I."/>
            <person name="Horton D.L."/>
            <person name="Alikhan N.F."/>
            <person name="Baker D."/>
            <person name="Gharbi K."/>
            <person name="Hall N."/>
            <person name="Watson M."/>
            <person name="Adriaenssens E.M."/>
            <person name="Foster-Nyarko E."/>
            <person name="Jarju S."/>
            <person name="Secka A."/>
            <person name="Antonio M."/>
            <person name="Oren A."/>
            <person name="Chaudhuri R.R."/>
            <person name="La Ragione R."/>
            <person name="Hildebrand F."/>
            <person name="Pallen M.J."/>
        </authorList>
    </citation>
    <scope>NUCLEOTIDE SEQUENCE</scope>
    <source>
        <strain evidence="1">CHK180-15479</strain>
    </source>
</reference>
<proteinExistence type="predicted"/>
<organism evidence="1 2">
    <name type="scientific">Candidatus Enterocloster excrementipullorum</name>
    <dbReference type="NCBI Taxonomy" id="2838559"/>
    <lineage>
        <taxon>Bacteria</taxon>
        <taxon>Bacillati</taxon>
        <taxon>Bacillota</taxon>
        <taxon>Clostridia</taxon>
        <taxon>Lachnospirales</taxon>
        <taxon>Lachnospiraceae</taxon>
        <taxon>Enterocloster</taxon>
    </lineage>
</organism>
<name>A0A9D2MZ07_9FIRM</name>
<evidence type="ECO:0000313" key="2">
    <source>
        <dbReference type="Proteomes" id="UP000823910"/>
    </source>
</evidence>